<dbReference type="GeneID" id="63693118"/>
<keyword evidence="1" id="KW-0472">Membrane</keyword>
<dbReference type="EMBL" id="KK088413">
    <property type="protein sequence ID" value="EYE98588.1"/>
    <property type="molecule type" value="Genomic_DNA"/>
</dbReference>
<dbReference type="RefSeq" id="XP_040642276.1">
    <property type="nucleotide sequence ID" value="XM_040777994.1"/>
</dbReference>
<evidence type="ECO:0000313" key="2">
    <source>
        <dbReference type="EMBL" id="EYE98588.1"/>
    </source>
</evidence>
<dbReference type="Proteomes" id="UP000019804">
    <property type="component" value="Unassembled WGS sequence"/>
</dbReference>
<sequence>MVAFVPLLSPPLSNYRLSFFSLPPFIPFVLRLLVLVIFILFDLHFTFSHHISKYHPHSRLKQVQNAQLRVAPSPRWEASTVRCSPTNTQKHSRERWINLRCGWAAVFQAPRVRCFCPC</sequence>
<keyword evidence="1" id="KW-0812">Transmembrane</keyword>
<keyword evidence="1" id="KW-1133">Transmembrane helix</keyword>
<feature type="transmembrane region" description="Helical" evidence="1">
    <location>
        <begin position="20"/>
        <end position="43"/>
    </location>
</feature>
<proteinExistence type="predicted"/>
<evidence type="ECO:0000256" key="1">
    <source>
        <dbReference type="SAM" id="Phobius"/>
    </source>
</evidence>
<keyword evidence="3" id="KW-1185">Reference proteome</keyword>
<gene>
    <name evidence="2" type="ORF">EURHEDRAFT_217882</name>
</gene>
<organism evidence="2 3">
    <name type="scientific">Aspergillus ruber (strain CBS 135680)</name>
    <dbReference type="NCBI Taxonomy" id="1388766"/>
    <lineage>
        <taxon>Eukaryota</taxon>
        <taxon>Fungi</taxon>
        <taxon>Dikarya</taxon>
        <taxon>Ascomycota</taxon>
        <taxon>Pezizomycotina</taxon>
        <taxon>Eurotiomycetes</taxon>
        <taxon>Eurotiomycetidae</taxon>
        <taxon>Eurotiales</taxon>
        <taxon>Aspergillaceae</taxon>
        <taxon>Aspergillus</taxon>
        <taxon>Aspergillus subgen. Aspergillus</taxon>
    </lineage>
</organism>
<accession>A0A017SNQ5</accession>
<dbReference type="AlphaFoldDB" id="A0A017SNQ5"/>
<reference evidence="3" key="1">
    <citation type="journal article" date="2014" name="Nat. Commun.">
        <title>Genomic adaptations of the halophilic Dead Sea filamentous fungus Eurotium rubrum.</title>
        <authorList>
            <person name="Kis-Papo T."/>
            <person name="Weig A.R."/>
            <person name="Riley R."/>
            <person name="Persoh D."/>
            <person name="Salamov A."/>
            <person name="Sun H."/>
            <person name="Lipzen A."/>
            <person name="Wasser S.P."/>
            <person name="Rambold G."/>
            <person name="Grigoriev I.V."/>
            <person name="Nevo E."/>
        </authorList>
    </citation>
    <scope>NUCLEOTIDE SEQUENCE [LARGE SCALE GENOMIC DNA]</scope>
    <source>
        <strain evidence="3">CBS 135680</strain>
    </source>
</reference>
<protein>
    <submittedName>
        <fullName evidence="2">Uncharacterized protein</fullName>
    </submittedName>
</protein>
<evidence type="ECO:0000313" key="3">
    <source>
        <dbReference type="Proteomes" id="UP000019804"/>
    </source>
</evidence>
<dbReference type="HOGENOM" id="CLU_2072647_0_0_1"/>
<name>A0A017SNQ5_ASPRC</name>